<dbReference type="SMART" id="SM00342">
    <property type="entry name" value="HTH_ARAC"/>
    <property type="match status" value="1"/>
</dbReference>
<dbReference type="Gene3D" id="1.10.10.60">
    <property type="entry name" value="Homeodomain-like"/>
    <property type="match status" value="2"/>
</dbReference>
<keyword evidence="3" id="KW-0804">Transcription</keyword>
<name>A0A3S1BU52_9BACL</name>
<evidence type="ECO:0000313" key="7">
    <source>
        <dbReference type="EMBL" id="RUT33437.1"/>
    </source>
</evidence>
<comment type="caution">
    <text evidence="7">The sequence shown here is derived from an EMBL/GenBank/DDBJ whole genome shotgun (WGS) entry which is preliminary data.</text>
</comment>
<dbReference type="PRINTS" id="PR00032">
    <property type="entry name" value="HTHARAC"/>
</dbReference>
<dbReference type="Pfam" id="PF00072">
    <property type="entry name" value="Response_reg"/>
    <property type="match status" value="1"/>
</dbReference>
<dbReference type="CDD" id="cd17536">
    <property type="entry name" value="REC_YesN-like"/>
    <property type="match status" value="1"/>
</dbReference>
<dbReference type="AlphaFoldDB" id="A0A3S1BU52"/>
<dbReference type="InterPro" id="IPR020449">
    <property type="entry name" value="Tscrpt_reg_AraC-type_HTH"/>
</dbReference>
<dbReference type="PANTHER" id="PTHR43280:SF2">
    <property type="entry name" value="HTH-TYPE TRANSCRIPTIONAL REGULATOR EXSA"/>
    <property type="match status" value="1"/>
</dbReference>
<dbReference type="SMART" id="SM00448">
    <property type="entry name" value="REC"/>
    <property type="match status" value="1"/>
</dbReference>
<dbReference type="Pfam" id="PF12833">
    <property type="entry name" value="HTH_18"/>
    <property type="match status" value="1"/>
</dbReference>
<dbReference type="GO" id="GO:0043565">
    <property type="term" value="F:sequence-specific DNA binding"/>
    <property type="evidence" value="ECO:0007669"/>
    <property type="project" value="InterPro"/>
</dbReference>
<keyword evidence="8" id="KW-1185">Reference proteome</keyword>
<protein>
    <submittedName>
        <fullName evidence="7">Response regulator</fullName>
    </submittedName>
</protein>
<reference evidence="7 8" key="1">
    <citation type="submission" date="2018-12" db="EMBL/GenBank/DDBJ databases">
        <authorList>
            <person name="Sun L."/>
            <person name="Chen Z."/>
        </authorList>
    </citation>
    <scope>NUCLEOTIDE SEQUENCE [LARGE SCALE GENOMIC DNA]</scope>
    <source>
        <strain evidence="7 8">3-5-3</strain>
    </source>
</reference>
<dbReference type="Proteomes" id="UP000272464">
    <property type="component" value="Unassembled WGS sequence"/>
</dbReference>
<dbReference type="InterPro" id="IPR001789">
    <property type="entry name" value="Sig_transdc_resp-reg_receiver"/>
</dbReference>
<gene>
    <name evidence="7" type="ORF">EJP77_07250</name>
</gene>
<dbReference type="PROSITE" id="PS00041">
    <property type="entry name" value="HTH_ARAC_FAMILY_1"/>
    <property type="match status" value="1"/>
</dbReference>
<dbReference type="GO" id="GO:0003700">
    <property type="term" value="F:DNA-binding transcription factor activity"/>
    <property type="evidence" value="ECO:0007669"/>
    <property type="project" value="InterPro"/>
</dbReference>
<feature type="domain" description="Response regulatory" evidence="6">
    <location>
        <begin position="8"/>
        <end position="125"/>
    </location>
</feature>
<dbReference type="InterPro" id="IPR018060">
    <property type="entry name" value="HTH_AraC"/>
</dbReference>
<dbReference type="InterPro" id="IPR011006">
    <property type="entry name" value="CheY-like_superfamily"/>
</dbReference>
<feature type="modified residue" description="4-aspartylphosphate" evidence="4">
    <location>
        <position position="60"/>
    </location>
</feature>
<evidence type="ECO:0000256" key="4">
    <source>
        <dbReference type="PROSITE-ProRule" id="PRU00169"/>
    </source>
</evidence>
<evidence type="ECO:0000259" key="5">
    <source>
        <dbReference type="PROSITE" id="PS01124"/>
    </source>
</evidence>
<dbReference type="SUPFAM" id="SSF46689">
    <property type="entry name" value="Homeodomain-like"/>
    <property type="match status" value="2"/>
</dbReference>
<evidence type="ECO:0000313" key="8">
    <source>
        <dbReference type="Proteomes" id="UP000272464"/>
    </source>
</evidence>
<dbReference type="PROSITE" id="PS50110">
    <property type="entry name" value="RESPONSE_REGULATORY"/>
    <property type="match status" value="1"/>
</dbReference>
<keyword evidence="1" id="KW-0805">Transcription regulation</keyword>
<accession>A0A3S1BU52</accession>
<dbReference type="SUPFAM" id="SSF52172">
    <property type="entry name" value="CheY-like"/>
    <property type="match status" value="1"/>
</dbReference>
<dbReference type="Gene3D" id="3.40.50.2300">
    <property type="match status" value="1"/>
</dbReference>
<dbReference type="EMBL" id="RZNX01000002">
    <property type="protein sequence ID" value="RUT33437.1"/>
    <property type="molecule type" value="Genomic_DNA"/>
</dbReference>
<evidence type="ECO:0000256" key="3">
    <source>
        <dbReference type="ARBA" id="ARBA00023163"/>
    </source>
</evidence>
<sequence length="540" mass="63685">MMKEGLMKALIVDDEMHVRETVRYFIPWENYGIKDVYEAGNGKEAIEIIQSERPVLIFTDMVMPLMDGSQLLKWIQENSPRSKTIVISGYQDFNYVKPAIMYGGTDYLLKPLNSKQLVAAAERALNMWRQEEEEWIRSLDQEIQLNVLRPVYWDKLLTDFVSGAIPYPKLNPQRLEEELGIRRSTEQVRVAVLSLDPVNRRFLNRLHDDRELASYVTVNVCNEVLAQGGCGHAFRYLNSGADVVLLFYGTDQLVHERLRQINEAMQRTYQVQFDIGWGSAHAFPEEIQFSFEESKEALRRRNLLHRDQRIHEFRPRRGEDEIQSPFIPYMEKFKFYVMSGIHEKIKEAVHEWYLHIRGMQVITAEQLESWHEEFADEVLRWQKELFSERLPSELPLMRLELPYDEAGNFSMEYWRDQIENALFGISSEFVGSKKLDSQLVKDIKQYIHTNYHQEITLQHIADRFFISRENVSRKFKQVSSENLSDYLSNLRIDKAKQLLKNSDLRLSQISTMVGFQDEKYFSRVFKKVTGMTPRAYRKSD</sequence>
<evidence type="ECO:0000256" key="1">
    <source>
        <dbReference type="ARBA" id="ARBA00023015"/>
    </source>
</evidence>
<proteinExistence type="predicted"/>
<dbReference type="PANTHER" id="PTHR43280">
    <property type="entry name" value="ARAC-FAMILY TRANSCRIPTIONAL REGULATOR"/>
    <property type="match status" value="1"/>
</dbReference>
<feature type="domain" description="HTH araC/xylS-type" evidence="5">
    <location>
        <begin position="441"/>
        <end position="539"/>
    </location>
</feature>
<dbReference type="PROSITE" id="PS01124">
    <property type="entry name" value="HTH_ARAC_FAMILY_2"/>
    <property type="match status" value="1"/>
</dbReference>
<dbReference type="InterPro" id="IPR018062">
    <property type="entry name" value="HTH_AraC-typ_CS"/>
</dbReference>
<keyword evidence="4" id="KW-0597">Phosphoprotein</keyword>
<dbReference type="GO" id="GO:0000160">
    <property type="term" value="P:phosphorelay signal transduction system"/>
    <property type="evidence" value="ECO:0007669"/>
    <property type="project" value="InterPro"/>
</dbReference>
<organism evidence="7 8">
    <name type="scientific">Paenibacillus zeisoli</name>
    <dbReference type="NCBI Taxonomy" id="2496267"/>
    <lineage>
        <taxon>Bacteria</taxon>
        <taxon>Bacillati</taxon>
        <taxon>Bacillota</taxon>
        <taxon>Bacilli</taxon>
        <taxon>Bacillales</taxon>
        <taxon>Paenibacillaceae</taxon>
        <taxon>Paenibacillus</taxon>
    </lineage>
</organism>
<keyword evidence="2" id="KW-0238">DNA-binding</keyword>
<dbReference type="InterPro" id="IPR009057">
    <property type="entry name" value="Homeodomain-like_sf"/>
</dbReference>
<evidence type="ECO:0000256" key="2">
    <source>
        <dbReference type="ARBA" id="ARBA00023125"/>
    </source>
</evidence>
<evidence type="ECO:0000259" key="6">
    <source>
        <dbReference type="PROSITE" id="PS50110"/>
    </source>
</evidence>
<dbReference type="OrthoDB" id="159632at2"/>